<keyword evidence="3" id="KW-0472">Membrane</keyword>
<comment type="caution">
    <text evidence="4">The sequence shown here is derived from an EMBL/GenBank/DDBJ whole genome shotgun (WGS) entry which is preliminary data.</text>
</comment>
<gene>
    <name evidence="4" type="ORF">C1B90_24095</name>
</gene>
<dbReference type="GO" id="GO:0007155">
    <property type="term" value="P:cell adhesion"/>
    <property type="evidence" value="ECO:0007669"/>
    <property type="project" value="InterPro"/>
</dbReference>
<evidence type="ECO:0000313" key="4">
    <source>
        <dbReference type="EMBL" id="EBL7519104.1"/>
    </source>
</evidence>
<evidence type="ECO:0000256" key="3">
    <source>
        <dbReference type="SAM" id="Phobius"/>
    </source>
</evidence>
<dbReference type="GO" id="GO:0009289">
    <property type="term" value="C:pilus"/>
    <property type="evidence" value="ECO:0007669"/>
    <property type="project" value="InterPro"/>
</dbReference>
<keyword evidence="1" id="KW-0732">Signal</keyword>
<protein>
    <submittedName>
        <fullName evidence="4">Fimbrial protein</fullName>
    </submittedName>
</protein>
<dbReference type="EMBL" id="AAGACD010000016">
    <property type="protein sequence ID" value="EBL7519104.1"/>
    <property type="molecule type" value="Genomic_DNA"/>
</dbReference>
<dbReference type="AlphaFoldDB" id="A0A5T4LPU3"/>
<proteinExistence type="inferred from homology"/>
<dbReference type="InterPro" id="IPR003467">
    <property type="entry name" value="Fimbrial_K88_FaeH"/>
</dbReference>
<organism evidence="4">
    <name type="scientific">Salmonella enterica</name>
    <name type="common">Salmonella choleraesuis</name>
    <dbReference type="NCBI Taxonomy" id="28901"/>
    <lineage>
        <taxon>Bacteria</taxon>
        <taxon>Pseudomonadati</taxon>
        <taxon>Pseudomonadota</taxon>
        <taxon>Gammaproteobacteria</taxon>
        <taxon>Enterobacterales</taxon>
        <taxon>Enterobacteriaceae</taxon>
        <taxon>Salmonella</taxon>
    </lineage>
</organism>
<keyword evidence="3" id="KW-1133">Transmembrane helix</keyword>
<dbReference type="Pfam" id="PF02432">
    <property type="entry name" value="Fimbrial_K88"/>
    <property type="match status" value="1"/>
</dbReference>
<evidence type="ECO:0000256" key="1">
    <source>
        <dbReference type="ARBA" id="ARBA00022729"/>
    </source>
</evidence>
<comment type="similarity">
    <text evidence="2">Belongs to the fimbrial K88 protein family.</text>
</comment>
<sequence>MQGEIRMKRISGLNEHAYRTLLLLAISLFPAGVIAGWSAPGEDFSGELVVGGQVTDIRNPWRWKMAGAESEMNLSASVQNRRGAGHVWTGLLDGRSLLLGKTEGVVMTGRDGLAPEVTFGSGSEGFELSWQGSGEAEVMLPVYDSLSPAGPVGQFTFRLVAAAMLSYVSHEQTVYRALYNDGTGNGLPARAMAVPAESTGELLCSMFAGEGPEWLCRTGRLVTGSEPLSRLADTGITRPEGVFGVRMVSGSGVLRTDGDSPPPRWKATLPVRIEYR</sequence>
<evidence type="ECO:0000256" key="2">
    <source>
        <dbReference type="ARBA" id="ARBA00049989"/>
    </source>
</evidence>
<keyword evidence="3" id="KW-0812">Transmembrane</keyword>
<name>A0A5T4LPU3_SALER</name>
<accession>A0A5T4LPU3</accession>
<feature type="transmembrane region" description="Helical" evidence="3">
    <location>
        <begin position="21"/>
        <end position="39"/>
    </location>
</feature>
<reference evidence="4" key="1">
    <citation type="submission" date="2018-07" db="EMBL/GenBank/DDBJ databases">
        <authorList>
            <consortium name="PulseNet: The National Subtyping Network for Foodborne Disease Surveillance"/>
            <person name="Tarr C.L."/>
            <person name="Trees E."/>
            <person name="Katz L.S."/>
            <person name="Carleton-Romer H.A."/>
            <person name="Stroika S."/>
            <person name="Kucerova Z."/>
            <person name="Roache K.F."/>
            <person name="Sabol A.L."/>
            <person name="Besser J."/>
            <person name="Gerner-Smidt P."/>
        </authorList>
    </citation>
    <scope>NUCLEOTIDE SEQUENCE</scope>
    <source>
        <strain evidence="4">PNUSAS031704</strain>
    </source>
</reference>